<evidence type="ECO:0000256" key="5">
    <source>
        <dbReference type="ARBA" id="ARBA00022485"/>
    </source>
</evidence>
<dbReference type="InterPro" id="IPR000813">
    <property type="entry name" value="7Fe_ferredoxin"/>
</dbReference>
<dbReference type="Proteomes" id="UP000319424">
    <property type="component" value="Unassembled WGS sequence"/>
</dbReference>
<dbReference type="Gene3D" id="3.30.70.20">
    <property type="match status" value="1"/>
</dbReference>
<dbReference type="STRING" id="1871336.BBG48_06990"/>
<evidence type="ECO:0000259" key="11">
    <source>
        <dbReference type="PROSITE" id="PS51379"/>
    </source>
</evidence>
<reference evidence="12 14" key="1">
    <citation type="journal article" date="2016" name="Genome Announc.">
        <title>Draft Genome Sequence of Criibacterium bergeronii gen. nov., sp. nov., Strain CCRI-22567T, Isolated from a Vaginal Sample from a Woman with Bacterial Vaginosis.</title>
        <authorList>
            <person name="Maheux A.F."/>
            <person name="Berube E."/>
            <person name="Boudreau D.K."/>
            <person name="Raymond F."/>
            <person name="Corbeil J."/>
            <person name="Roy P.H."/>
            <person name="Boissinot M."/>
            <person name="Omar R.F."/>
        </authorList>
    </citation>
    <scope>NUCLEOTIDE SEQUENCE [LARGE SCALE GENOMIC DNA]</scope>
    <source>
        <strain evidence="12 14">CCRI-22567</strain>
    </source>
</reference>
<keyword evidence="5 10" id="KW-0004">4Fe-4S</keyword>
<dbReference type="GO" id="GO:0046872">
    <property type="term" value="F:metal ion binding"/>
    <property type="evidence" value="ECO:0007669"/>
    <property type="project" value="UniProtKB-UniRule"/>
</dbReference>
<evidence type="ECO:0000256" key="3">
    <source>
        <dbReference type="ARBA" id="ARBA00013529"/>
    </source>
</evidence>
<evidence type="ECO:0000256" key="6">
    <source>
        <dbReference type="ARBA" id="ARBA00022723"/>
    </source>
</evidence>
<dbReference type="InterPro" id="IPR017896">
    <property type="entry name" value="4Fe4S_Fe-S-bd"/>
</dbReference>
<evidence type="ECO:0000256" key="7">
    <source>
        <dbReference type="ARBA" id="ARBA00022982"/>
    </source>
</evidence>
<evidence type="ECO:0000313" key="15">
    <source>
        <dbReference type="Proteomes" id="UP000319424"/>
    </source>
</evidence>
<feature type="domain" description="4Fe-4S ferredoxin-type" evidence="11">
    <location>
        <begin position="1"/>
        <end position="28"/>
    </location>
</feature>
<dbReference type="PROSITE" id="PS51379">
    <property type="entry name" value="4FE4S_FER_2"/>
    <property type="match status" value="2"/>
</dbReference>
<keyword evidence="8 10" id="KW-0408">Iron</keyword>
<comment type="function">
    <text evidence="2 10">Ferredoxins are iron-sulfur proteins that transfer electrons in a wide variety of metabolic reactions.</text>
</comment>
<keyword evidence="9 10" id="KW-0411">Iron-sulfur</keyword>
<reference evidence="12" key="2">
    <citation type="submission" date="2018-07" db="EMBL/GenBank/DDBJ databases">
        <authorList>
            <person name="Quirk P.G."/>
            <person name="Krulwich T.A."/>
        </authorList>
    </citation>
    <scope>NUCLEOTIDE SEQUENCE</scope>
    <source>
        <strain evidence="12">CCRI-22567</strain>
    </source>
</reference>
<dbReference type="OrthoDB" id="9803397at2"/>
<dbReference type="SUPFAM" id="SSF54862">
    <property type="entry name" value="4Fe-4S ferredoxins"/>
    <property type="match status" value="1"/>
</dbReference>
<proteinExistence type="predicted"/>
<evidence type="ECO:0000256" key="10">
    <source>
        <dbReference type="RuleBase" id="RU365098"/>
    </source>
</evidence>
<evidence type="ECO:0000256" key="2">
    <source>
        <dbReference type="ARBA" id="ARBA00003532"/>
    </source>
</evidence>
<evidence type="ECO:0000256" key="4">
    <source>
        <dbReference type="ARBA" id="ARBA00022448"/>
    </source>
</evidence>
<dbReference type="PRINTS" id="PR00354">
    <property type="entry name" value="7FE8SFRDOXIN"/>
</dbReference>
<dbReference type="PANTHER" id="PTHR24960:SF79">
    <property type="entry name" value="PHOTOSYSTEM I IRON-SULFUR CENTER"/>
    <property type="match status" value="1"/>
</dbReference>
<sequence length="56" mass="5794">MAYKIDDTCISCGQCEPECPVNCISAGDSQYVIDASACIDCGSCSSVCPVDAPKPE</sequence>
<protein>
    <recommendedName>
        <fullName evidence="3 10">Ferredoxin</fullName>
    </recommendedName>
</protein>
<dbReference type="PROSITE" id="PS00198">
    <property type="entry name" value="4FE4S_FER_1"/>
    <property type="match status" value="2"/>
</dbReference>
<dbReference type="InterPro" id="IPR017900">
    <property type="entry name" value="4Fe4S_Fe_S_CS"/>
</dbReference>
<evidence type="ECO:0000256" key="1">
    <source>
        <dbReference type="ARBA" id="ARBA00001966"/>
    </source>
</evidence>
<feature type="domain" description="4Fe-4S ferredoxin-type" evidence="11">
    <location>
        <begin position="29"/>
        <end position="56"/>
    </location>
</feature>
<keyword evidence="6 10" id="KW-0479">Metal-binding</keyword>
<organism evidence="12 14">
    <name type="scientific">Criibacterium bergeronii</name>
    <dbReference type="NCBI Taxonomy" id="1871336"/>
    <lineage>
        <taxon>Bacteria</taxon>
        <taxon>Bacillati</taxon>
        <taxon>Bacillota</taxon>
        <taxon>Clostridia</taxon>
        <taxon>Peptostreptococcales</taxon>
        <taxon>Filifactoraceae</taxon>
        <taxon>Criibacterium</taxon>
    </lineage>
</organism>
<evidence type="ECO:0000256" key="9">
    <source>
        <dbReference type="ARBA" id="ARBA00023014"/>
    </source>
</evidence>
<dbReference type="Proteomes" id="UP000093352">
    <property type="component" value="Unassembled WGS sequence"/>
</dbReference>
<dbReference type="AlphaFoldDB" id="A0A371IN84"/>
<evidence type="ECO:0000313" key="14">
    <source>
        <dbReference type="Proteomes" id="UP000093352"/>
    </source>
</evidence>
<dbReference type="InterPro" id="IPR050157">
    <property type="entry name" value="PSI_iron-sulfur_center"/>
</dbReference>
<evidence type="ECO:0000313" key="13">
    <source>
        <dbReference type="EMBL" id="TRW26874.1"/>
    </source>
</evidence>
<dbReference type="Pfam" id="PF12838">
    <property type="entry name" value="Fer4_7"/>
    <property type="match status" value="1"/>
</dbReference>
<dbReference type="PANTHER" id="PTHR24960">
    <property type="entry name" value="PHOTOSYSTEM I IRON-SULFUR CENTER-RELATED"/>
    <property type="match status" value="1"/>
</dbReference>
<comment type="cofactor">
    <cofactor evidence="1 10">
        <name>[4Fe-4S] cluster</name>
        <dbReference type="ChEBI" id="CHEBI:49883"/>
    </cofactor>
</comment>
<reference evidence="13 15" key="3">
    <citation type="submission" date="2019-07" db="EMBL/GenBank/DDBJ databases">
        <title>Criibacterium bergeronii gen. nov., sp. nov. isolated from human clinical samples.</title>
        <authorList>
            <person name="Maheux A.F."/>
            <person name="Boudreau D.K."/>
            <person name="Berube E."/>
            <person name="Brodeur S."/>
            <person name="Bernard K.A."/>
            <person name="Abed J.Y."/>
            <person name="Ducrey E."/>
            <person name="Guay E.F."/>
            <person name="Raymond F."/>
            <person name="Corbeil J."/>
            <person name="Domingo M.-C."/>
            <person name="Roy P.H."/>
            <person name="Boissinot M."/>
            <person name="Tocheva E.I."/>
            <person name="Omar R.F."/>
        </authorList>
    </citation>
    <scope>NUCLEOTIDE SEQUENCE [LARGE SCALE GENOMIC DNA]</scope>
    <source>
        <strain evidence="13 15">CCRI-24246</strain>
    </source>
</reference>
<dbReference type="EMBL" id="MBEW02000003">
    <property type="protein sequence ID" value="RDY21949.1"/>
    <property type="molecule type" value="Genomic_DNA"/>
</dbReference>
<keyword evidence="7 10" id="KW-0249">Electron transport</keyword>
<dbReference type="EMBL" id="VJXW01000006">
    <property type="protein sequence ID" value="TRW26874.1"/>
    <property type="molecule type" value="Genomic_DNA"/>
</dbReference>
<accession>A0A371IN84</accession>
<keyword evidence="4 10" id="KW-0813">Transport</keyword>
<evidence type="ECO:0000256" key="8">
    <source>
        <dbReference type="ARBA" id="ARBA00023004"/>
    </source>
</evidence>
<name>A0A371IN84_9FIRM</name>
<gene>
    <name evidence="12" type="ORF">BBG48_002435</name>
    <name evidence="13" type="ORF">FL857_05365</name>
</gene>
<dbReference type="RefSeq" id="WP_068914150.1">
    <property type="nucleotide sequence ID" value="NZ_MBEW02000003.1"/>
</dbReference>
<evidence type="ECO:0000313" key="12">
    <source>
        <dbReference type="EMBL" id="RDY21949.1"/>
    </source>
</evidence>
<dbReference type="GO" id="GO:0005737">
    <property type="term" value="C:cytoplasm"/>
    <property type="evidence" value="ECO:0007669"/>
    <property type="project" value="TreeGrafter"/>
</dbReference>
<comment type="caution">
    <text evidence="12">The sequence shown here is derived from an EMBL/GenBank/DDBJ whole genome shotgun (WGS) entry which is preliminary data.</text>
</comment>
<dbReference type="GO" id="GO:0051539">
    <property type="term" value="F:4 iron, 4 sulfur cluster binding"/>
    <property type="evidence" value="ECO:0007669"/>
    <property type="project" value="UniProtKB-UniRule"/>
</dbReference>
<dbReference type="GO" id="GO:0009055">
    <property type="term" value="F:electron transfer activity"/>
    <property type="evidence" value="ECO:0007669"/>
    <property type="project" value="UniProtKB-UniRule"/>
</dbReference>
<keyword evidence="14" id="KW-1185">Reference proteome</keyword>